<dbReference type="Pfam" id="PF08021">
    <property type="entry name" value="FAD_binding_9"/>
    <property type="match status" value="1"/>
</dbReference>
<keyword evidence="3" id="KW-1185">Reference proteome</keyword>
<dbReference type="InterPro" id="IPR017938">
    <property type="entry name" value="Riboflavin_synthase-like_b-brl"/>
</dbReference>
<dbReference type="EMBL" id="QQAZ01000012">
    <property type="protein sequence ID" value="RDI46175.1"/>
    <property type="molecule type" value="Genomic_DNA"/>
</dbReference>
<proteinExistence type="predicted"/>
<dbReference type="Gene3D" id="2.40.30.10">
    <property type="entry name" value="Translation factors"/>
    <property type="match status" value="1"/>
</dbReference>
<dbReference type="Pfam" id="PF04954">
    <property type="entry name" value="SIP"/>
    <property type="match status" value="1"/>
</dbReference>
<dbReference type="SUPFAM" id="SSF63380">
    <property type="entry name" value="Riboflavin synthase domain-like"/>
    <property type="match status" value="1"/>
</dbReference>
<dbReference type="InterPro" id="IPR017927">
    <property type="entry name" value="FAD-bd_FR_type"/>
</dbReference>
<dbReference type="AlphaFoldDB" id="A0A370GR24"/>
<dbReference type="CDD" id="cd06193">
    <property type="entry name" value="siderophore_interacting"/>
    <property type="match status" value="1"/>
</dbReference>
<protein>
    <submittedName>
        <fullName evidence="2">NADPH-dependent ferric siderophore reductase</fullName>
    </submittedName>
</protein>
<dbReference type="InterPro" id="IPR039374">
    <property type="entry name" value="SIP_fam"/>
</dbReference>
<evidence type="ECO:0000313" key="3">
    <source>
        <dbReference type="Proteomes" id="UP000255355"/>
    </source>
</evidence>
<dbReference type="InterPro" id="IPR039261">
    <property type="entry name" value="FNR_nucleotide-bd"/>
</dbReference>
<accession>A0A370GR24</accession>
<dbReference type="RefSeq" id="WP_068020579.1">
    <property type="nucleotide sequence ID" value="NZ_QQAZ01000012.1"/>
</dbReference>
<organism evidence="2 3">
    <name type="scientific">Nocardia mexicana</name>
    <dbReference type="NCBI Taxonomy" id="279262"/>
    <lineage>
        <taxon>Bacteria</taxon>
        <taxon>Bacillati</taxon>
        <taxon>Actinomycetota</taxon>
        <taxon>Actinomycetes</taxon>
        <taxon>Mycobacteriales</taxon>
        <taxon>Nocardiaceae</taxon>
        <taxon>Nocardia</taxon>
    </lineage>
</organism>
<gene>
    <name evidence="2" type="ORF">DFR68_11276</name>
</gene>
<evidence type="ECO:0000259" key="1">
    <source>
        <dbReference type="PROSITE" id="PS51384"/>
    </source>
</evidence>
<dbReference type="PROSITE" id="PS51384">
    <property type="entry name" value="FAD_FR"/>
    <property type="match status" value="1"/>
</dbReference>
<dbReference type="GO" id="GO:0016491">
    <property type="term" value="F:oxidoreductase activity"/>
    <property type="evidence" value="ECO:0007669"/>
    <property type="project" value="InterPro"/>
</dbReference>
<name>A0A370GR24_9NOCA</name>
<dbReference type="Proteomes" id="UP000255355">
    <property type="component" value="Unassembled WGS sequence"/>
</dbReference>
<sequence length="232" mass="25345">MGKGINGLVLKALRADDYRLTVTSVDRISDNYLRLGFTGGGLLAEHPVHPTQWIRMWFPDDNGSLLQRGYTLVDPDPSRDAFDIEFALHGGPASAWAAQASPGDVIDATVMGSKFAVPEPVPSEFVVFGDTASLPAINSLLDAIGETPARVWLEWQYESDRTLPVRSGPKTEVTWVERVNYGQLLRQAAESLSCAPDGFGWAACDAATTRAIVKSLKTKLPKQNIAARAYWR</sequence>
<dbReference type="PANTHER" id="PTHR30157">
    <property type="entry name" value="FERRIC REDUCTASE, NADPH-DEPENDENT"/>
    <property type="match status" value="1"/>
</dbReference>
<dbReference type="InterPro" id="IPR007037">
    <property type="entry name" value="SIP_rossman_dom"/>
</dbReference>
<dbReference type="PANTHER" id="PTHR30157:SF0">
    <property type="entry name" value="NADPH-DEPENDENT FERRIC-CHELATE REDUCTASE"/>
    <property type="match status" value="1"/>
</dbReference>
<evidence type="ECO:0000313" key="2">
    <source>
        <dbReference type="EMBL" id="RDI46175.1"/>
    </source>
</evidence>
<reference evidence="2 3" key="1">
    <citation type="submission" date="2018-07" db="EMBL/GenBank/DDBJ databases">
        <title>Genomic Encyclopedia of Type Strains, Phase IV (KMG-IV): sequencing the most valuable type-strain genomes for metagenomic binning, comparative biology and taxonomic classification.</title>
        <authorList>
            <person name="Goeker M."/>
        </authorList>
    </citation>
    <scope>NUCLEOTIDE SEQUENCE [LARGE SCALE GENOMIC DNA]</scope>
    <source>
        <strain evidence="2 3">DSM 44952</strain>
    </source>
</reference>
<feature type="domain" description="FAD-binding FR-type" evidence="1">
    <location>
        <begin position="15"/>
        <end position="118"/>
    </location>
</feature>
<dbReference type="STRING" id="1210089.GCA_001613165_03410"/>
<dbReference type="Gene3D" id="3.40.50.80">
    <property type="entry name" value="Nucleotide-binding domain of ferredoxin-NADP reductase (FNR) module"/>
    <property type="match status" value="1"/>
</dbReference>
<dbReference type="InterPro" id="IPR013113">
    <property type="entry name" value="SIP_FAD-bd"/>
</dbReference>
<comment type="caution">
    <text evidence="2">The sequence shown here is derived from an EMBL/GenBank/DDBJ whole genome shotgun (WGS) entry which is preliminary data.</text>
</comment>
<dbReference type="OrthoDB" id="3396083at2"/>